<evidence type="ECO:0000313" key="1">
    <source>
        <dbReference type="EMBL" id="CAL1528740.1"/>
    </source>
</evidence>
<gene>
    <name evidence="1" type="ORF">GSLYS_00002910001</name>
</gene>
<organism evidence="1 2">
    <name type="scientific">Lymnaea stagnalis</name>
    <name type="common">Great pond snail</name>
    <name type="synonym">Helix stagnalis</name>
    <dbReference type="NCBI Taxonomy" id="6523"/>
    <lineage>
        <taxon>Eukaryota</taxon>
        <taxon>Metazoa</taxon>
        <taxon>Spiralia</taxon>
        <taxon>Lophotrochozoa</taxon>
        <taxon>Mollusca</taxon>
        <taxon>Gastropoda</taxon>
        <taxon>Heterobranchia</taxon>
        <taxon>Euthyneura</taxon>
        <taxon>Panpulmonata</taxon>
        <taxon>Hygrophila</taxon>
        <taxon>Lymnaeoidea</taxon>
        <taxon>Lymnaeidae</taxon>
        <taxon>Lymnaea</taxon>
    </lineage>
</organism>
<proteinExistence type="predicted"/>
<protein>
    <submittedName>
        <fullName evidence="1">Uncharacterized protein</fullName>
    </submittedName>
</protein>
<comment type="caution">
    <text evidence="1">The sequence shown here is derived from an EMBL/GenBank/DDBJ whole genome shotgun (WGS) entry which is preliminary data.</text>
</comment>
<feature type="non-terminal residue" evidence="1">
    <location>
        <position position="1"/>
    </location>
</feature>
<dbReference type="EMBL" id="CAXITT010000037">
    <property type="protein sequence ID" value="CAL1528740.1"/>
    <property type="molecule type" value="Genomic_DNA"/>
</dbReference>
<reference evidence="1 2" key="1">
    <citation type="submission" date="2024-04" db="EMBL/GenBank/DDBJ databases">
        <authorList>
            <consortium name="Genoscope - CEA"/>
            <person name="William W."/>
        </authorList>
    </citation>
    <scope>NUCLEOTIDE SEQUENCE [LARGE SCALE GENOMIC DNA]</scope>
</reference>
<name>A0AAV2H508_LYMST</name>
<accession>A0AAV2H508</accession>
<evidence type="ECO:0000313" key="2">
    <source>
        <dbReference type="Proteomes" id="UP001497497"/>
    </source>
</evidence>
<dbReference type="AlphaFoldDB" id="A0AAV2H508"/>
<sequence>FALNGGSFSLQMVIMTIKVNTLKNILLNRSQDTMELPTYHIFALFVAAVALSVVTGSPTRTDEVLQEASGLALDKRPKYMDTRRDLDVFKDLVLMSIQELVDEERLNSAVLPEDDAPKPVEKRERYMGICMRKQYNNFVPVPCLRSGR</sequence>
<dbReference type="Proteomes" id="UP001497497">
    <property type="component" value="Unassembled WGS sequence"/>
</dbReference>
<keyword evidence="2" id="KW-1185">Reference proteome</keyword>